<feature type="domain" description="Glucose-methanol-choline oxidoreductase N-terminal" evidence="12">
    <location>
        <begin position="1994"/>
        <end position="2008"/>
    </location>
</feature>
<keyword evidence="5 10" id="KW-0812">Transmembrane</keyword>
<feature type="transmembrane region" description="Helical" evidence="10">
    <location>
        <begin position="1014"/>
        <end position="1034"/>
    </location>
</feature>
<dbReference type="InterPro" id="IPR027359">
    <property type="entry name" value="Volt_channel_dom_sf"/>
</dbReference>
<comment type="cofactor">
    <cofactor evidence="1">
        <name>FAD</name>
        <dbReference type="ChEBI" id="CHEBI:57692"/>
    </cofactor>
</comment>
<dbReference type="SUPFAM" id="SSF81324">
    <property type="entry name" value="Voltage-gated potassium channels"/>
    <property type="match status" value="1"/>
</dbReference>
<feature type="transmembrane region" description="Helical" evidence="10">
    <location>
        <begin position="567"/>
        <end position="586"/>
    </location>
</feature>
<feature type="domain" description="Glucose-methanol-choline oxidoreductase N-terminal" evidence="12">
    <location>
        <begin position="140"/>
        <end position="154"/>
    </location>
</feature>
<feature type="transmembrane region" description="Helical" evidence="10">
    <location>
        <begin position="686"/>
        <end position="709"/>
    </location>
</feature>
<keyword evidence="4 9" id="KW-0285">Flavoprotein</keyword>
<evidence type="ECO:0000313" key="14">
    <source>
        <dbReference type="Proteomes" id="UP000198287"/>
    </source>
</evidence>
<evidence type="ECO:0000256" key="6">
    <source>
        <dbReference type="ARBA" id="ARBA00022827"/>
    </source>
</evidence>
<keyword evidence="6 9" id="KW-0274">FAD</keyword>
<feature type="transmembrane region" description="Helical" evidence="10">
    <location>
        <begin position="598"/>
        <end position="617"/>
    </location>
</feature>
<feature type="transmembrane region" description="Helical" evidence="10">
    <location>
        <begin position="1174"/>
        <end position="1192"/>
    </location>
</feature>
<dbReference type="Proteomes" id="UP000198287">
    <property type="component" value="Unassembled WGS sequence"/>
</dbReference>
<feature type="transmembrane region" description="Helical" evidence="10">
    <location>
        <begin position="1408"/>
        <end position="1431"/>
    </location>
</feature>
<feature type="transmembrane region" description="Helical" evidence="10">
    <location>
        <begin position="824"/>
        <end position="846"/>
    </location>
</feature>
<dbReference type="OrthoDB" id="269227at2759"/>
<dbReference type="Gene3D" id="1.10.287.70">
    <property type="match status" value="3"/>
</dbReference>
<dbReference type="InterPro" id="IPR007867">
    <property type="entry name" value="GMC_OxRtase_C"/>
</dbReference>
<sequence length="2333" mass="265968">MSGPRTNIIRVTKNISEKHYGQAGQPYGYLHVEQRNEWAPLYKYFIEAVKELGYNQVDLNGPQSIGFGPSEVTQKRGSRAGTFGGFLKNFMNRENLHVSRYSQATKIKLDKNNRALGVWYTRHGKQYFARSRKEVIVSGGTVDSPKLLMLSGIGPKKHLNSIGIKTKLDLPVGKNLKDHLSVFVSPFIINETLSIILTRDFGAQALYDYFVHGYGPLTSPAILNSHGFISSKYASRKDWPDLQIYLVGLGVYSELVQDQARTLGFNATSYTEYMRPLLNQELDGFGIMATLVLPKSVGEIKLHDKNPFTPPLIDPKYLEDIRDVKTLIEGIKFSIKLVEETKSFKRLNAELFDLKFPGCEDFEPRSDLYWECFIRNVGFSLYHPVGTCRMGKDIRDKQAVVDSKLRVLWTPNLRVADASIMPKIVNCNTNAPSIMIGEVAADLIREYWSKQYLVCDYLDMTESAGAQEPSIFQVLTERSLKILLAEPTERTVPEPNADFLSGNQLPRKYYGPFDPKTMVCVPLEEIDPAYKNFKTFVVIGKYGTIHRYSARNSLEVLSPLNPVRRCAIYLTTHWAFALFMTIIVVLNTISTVNNAGKVYEHSVTIIYALELLLKIMSEGLVRGPFSFLRNLWNYLDIVVLSTALVRPLKTVSLLLWSRLIKLIQLTPEIRRWFRFLSVAIWRLRPALLYTSLTIILFSLIGKLMFLGLFTRRCVNYSDYWEKFAISSNDSSMEIVSWREFAESSGNWFSDAWCLEENKDNLMQCPEEDDYECIPGIGKNPDYGLTNFDSIGGALVQTVRIIDQDYLENILNQITTASSSPTITILYFIVMFFFGTYALGTLAYAILGKHVFDFLENSLEYLPHQNHQDVEISPEQRPRYPLKNDPVLLFVQDVLKSSVWHVTMSSTILLDILALSMKHHNMSSMSSNVSKWLIRFAMGMYTIEFILKLIVDGAKKYFTTGWNLFDISLLVDMYFQLLNRKYSLILFPLRIFKLTPRWNTLHLTFKITVESLKTLWGICGLLITLGAYFSLVGMTEFGQSYLNNMHLFEGGLLPRWSFVDFVHSAMVVFRSWIGESIQVLGECLVLEEQGCIVYFATVALTGVVILMVLTIGVVFVTDKTLKSRIKRPPSILAKMFCYPYVVLKTQRESEVMPTTIYVDKKKIISCSPSPGGSQVLRGVSTFIIAVFSIVLILDDVPSENDIDVKSFSYAIDVVFTVFIFIMSGYSLVVLGIKYCITSPGWLFDIFVVLGMIVNFLYDLRPELNPYPTFCLFICIRPFQLVSRIETLEVVFRGFLNELRVLWKFVLVGVFIWLYFAILGTTMFSGAFSKCLDDEKGSLINSTVVLDRKQCLAMNHTWENSDLNFDHLGKSFISLTLIGKRNSWVSILYDSTDFNAPQMNFRREHELNNFYFFLAFFVCGIFLTANVIFGVLYNHLNKFTGFFLTKDQIKNSEKFEFRKALESWSYTKPDGNYRARVYNFVCSGHFDTGVLCIIILDLCCYAWMDAEMEFWSLDLPIAHQIRIFILFIYVMELVLKLVGWGKSYFYNGWNQFDCLVVLSSVTGVRKFGHIKFDKGIDEYFSFRTVGSSLRALFMFSSMAGVDSILPALTREENECTPDTIVGGVFHRGDCGNTFWGTVYVFSYSFFSFIAFTNLLIGLIFIQSLQVGDKFLISRVKSSYFPCRASCSAFICAAMILRIFDLILLVGFFGTLPLMVVFQSNLNYYWELMANQFRNDESSELYDFIVVGSGSAGAVIANRLSKNNKVLLLEAGGDPLYYNSIPGLALDMLHRPEVDWMHRTVEQKFSSQGLKDKVSLWPRGKVLGGTSNLNYMLYVRASPIDYDKWANITGDAEWKYDNLLPYFKRVLDYNGKFKDNEKHYGQSAYGKLHVESRDYGPLHSYFVDAGKELKMHELDLNAPQRTGIARLEVTQKKGMRFGTFFAFLKDIQDRKNLRISRYSQALKIKLDKNNRAVGVWYMLNGKKKFARASKEVIVSCGTVDSPKLLMLSGIGPKSHLNSKKIKPRVDLPVGKGLYDHIAMPIMPITIDQPVSLIPERDLGIHTFVDYFANGKGPLTVPTGFHSHSFFCSSVSDCKNGRDWPDIQMYMSSIGIYENFPRDLSRGFGVEIDQITSHLDQAHGKDGIIFMPTLLLPKSLGEITLRDNNPMTPPLIDPHYLEHPDDVKALVDGCKMAVKFVEETKSFKRLNAKLGTKPYPHCDTHKFKSDAYWECYIRKWAFTLYHPVGTCRMGKGVQDKQAVVDSKLRVLKTYALRVADASIMPQIPSGNTNAPSIMVGEKAADIIREYWSQQFQVCDQVEERLKGIDKVSKRCYYSKLP</sequence>
<evidence type="ECO:0000256" key="8">
    <source>
        <dbReference type="ARBA" id="ARBA00023136"/>
    </source>
</evidence>
<dbReference type="PROSITE" id="PS00624">
    <property type="entry name" value="GMC_OXRED_2"/>
    <property type="match status" value="2"/>
</dbReference>
<evidence type="ECO:0000259" key="12">
    <source>
        <dbReference type="PROSITE" id="PS00624"/>
    </source>
</evidence>
<protein>
    <submittedName>
        <fullName evidence="13">Glucose dehydrogenase [FAD, quinone]</fullName>
    </submittedName>
</protein>
<dbReference type="Pfam" id="PF00520">
    <property type="entry name" value="Ion_trans"/>
    <property type="match status" value="4"/>
</dbReference>
<dbReference type="Pfam" id="PF05199">
    <property type="entry name" value="GMC_oxred_C"/>
    <property type="match status" value="2"/>
</dbReference>
<evidence type="ECO:0000256" key="3">
    <source>
        <dbReference type="ARBA" id="ARBA00010790"/>
    </source>
</evidence>
<dbReference type="GO" id="GO:0005216">
    <property type="term" value="F:monoatomic ion channel activity"/>
    <property type="evidence" value="ECO:0007669"/>
    <property type="project" value="InterPro"/>
</dbReference>
<dbReference type="PANTHER" id="PTHR11552:SF147">
    <property type="entry name" value="CHOLINE DEHYDROGENASE, MITOCHONDRIAL"/>
    <property type="match status" value="1"/>
</dbReference>
<feature type="transmembrane region" description="Helical" evidence="10">
    <location>
        <begin position="931"/>
        <end position="950"/>
    </location>
</feature>
<dbReference type="InterPro" id="IPR000172">
    <property type="entry name" value="GMC_OxRdtase_N"/>
</dbReference>
<comment type="similarity">
    <text evidence="3 9">Belongs to the GMC oxidoreductase family.</text>
</comment>
<dbReference type="InterPro" id="IPR012132">
    <property type="entry name" value="GMC_OxRdtase"/>
</dbReference>
<feature type="transmembrane region" description="Helical" evidence="10">
    <location>
        <begin position="1521"/>
        <end position="1539"/>
    </location>
</feature>
<evidence type="ECO:0000256" key="7">
    <source>
        <dbReference type="ARBA" id="ARBA00022989"/>
    </source>
</evidence>
<feature type="transmembrane region" description="Helical" evidence="10">
    <location>
        <begin position="1212"/>
        <end position="1231"/>
    </location>
</feature>
<comment type="caution">
    <text evidence="13">The sequence shown here is derived from an EMBL/GenBank/DDBJ whole genome shotgun (WGS) entry which is preliminary data.</text>
</comment>
<comment type="subcellular location">
    <subcellularLocation>
        <location evidence="2">Membrane</location>
        <topology evidence="2">Multi-pass membrane protein</topology>
    </subcellularLocation>
</comment>
<accession>A0A226EQ19</accession>
<feature type="domain" description="Glucose-methanol-choline oxidoreductase N-terminal" evidence="11">
    <location>
        <begin position="1817"/>
        <end position="1840"/>
    </location>
</feature>
<dbReference type="PANTHER" id="PTHR11552">
    <property type="entry name" value="GLUCOSE-METHANOL-CHOLINE GMC OXIDOREDUCTASE"/>
    <property type="match status" value="1"/>
</dbReference>
<keyword evidence="8 10" id="KW-0472">Membrane</keyword>
<dbReference type="SUPFAM" id="SSF51905">
    <property type="entry name" value="FAD/NAD(P)-binding domain"/>
    <property type="match status" value="2"/>
</dbReference>
<proteinExistence type="inferred from homology"/>
<evidence type="ECO:0000256" key="4">
    <source>
        <dbReference type="ARBA" id="ARBA00022630"/>
    </source>
</evidence>
<keyword evidence="7 10" id="KW-1133">Transmembrane helix</keyword>
<gene>
    <name evidence="13" type="ORF">Fcan01_05773</name>
</gene>
<dbReference type="Pfam" id="PF00732">
    <property type="entry name" value="GMC_oxred_N"/>
    <property type="match status" value="2"/>
</dbReference>
<dbReference type="InterPro" id="IPR005821">
    <property type="entry name" value="Ion_trans_dom"/>
</dbReference>
<evidence type="ECO:0000256" key="1">
    <source>
        <dbReference type="ARBA" id="ARBA00001974"/>
    </source>
</evidence>
<dbReference type="EMBL" id="LNIX01000002">
    <property type="protein sequence ID" value="OXA59370.1"/>
    <property type="molecule type" value="Genomic_DNA"/>
</dbReference>
<evidence type="ECO:0000256" key="10">
    <source>
        <dbReference type="SAM" id="Phobius"/>
    </source>
</evidence>
<dbReference type="Gene3D" id="3.30.560.10">
    <property type="entry name" value="Glucose Oxidase, domain 3"/>
    <property type="match status" value="2"/>
</dbReference>
<name>A0A226EQ19_FOLCA</name>
<evidence type="ECO:0000313" key="13">
    <source>
        <dbReference type="EMBL" id="OXA59370.1"/>
    </source>
</evidence>
<dbReference type="GO" id="GO:0016614">
    <property type="term" value="F:oxidoreductase activity, acting on CH-OH group of donors"/>
    <property type="evidence" value="ECO:0007669"/>
    <property type="project" value="InterPro"/>
</dbReference>
<dbReference type="InterPro" id="IPR036188">
    <property type="entry name" value="FAD/NAD-bd_sf"/>
</dbReference>
<reference evidence="13 14" key="1">
    <citation type="submission" date="2015-12" db="EMBL/GenBank/DDBJ databases">
        <title>The genome of Folsomia candida.</title>
        <authorList>
            <person name="Faddeeva A."/>
            <person name="Derks M.F."/>
            <person name="Anvar Y."/>
            <person name="Smit S."/>
            <person name="Van Straalen N."/>
            <person name="Roelofs D."/>
        </authorList>
    </citation>
    <scope>NUCLEOTIDE SEQUENCE [LARGE SCALE GENOMIC DNA]</scope>
    <source>
        <strain evidence="13 14">VU population</strain>
        <tissue evidence="13">Whole body</tissue>
    </source>
</reference>
<keyword evidence="14" id="KW-1185">Reference proteome</keyword>
<evidence type="ECO:0000256" key="2">
    <source>
        <dbReference type="ARBA" id="ARBA00004141"/>
    </source>
</evidence>
<dbReference type="PROSITE" id="PS00623">
    <property type="entry name" value="GMC_OXRED_1"/>
    <property type="match status" value="1"/>
</dbReference>
<feature type="transmembrane region" description="Helical" evidence="10">
    <location>
        <begin position="1639"/>
        <end position="1659"/>
    </location>
</feature>
<evidence type="ECO:0000256" key="5">
    <source>
        <dbReference type="ARBA" id="ARBA00022692"/>
    </source>
</evidence>
<dbReference type="SUPFAM" id="SSF54373">
    <property type="entry name" value="FAD-linked reductases, C-terminal domain"/>
    <property type="match status" value="2"/>
</dbReference>
<evidence type="ECO:0000256" key="9">
    <source>
        <dbReference type="RuleBase" id="RU003968"/>
    </source>
</evidence>
<dbReference type="Gene3D" id="1.20.120.350">
    <property type="entry name" value="Voltage-gated potassium channels. Chain C"/>
    <property type="match status" value="3"/>
</dbReference>
<feature type="transmembrane region" description="Helical" evidence="10">
    <location>
        <begin position="1299"/>
        <end position="1318"/>
    </location>
</feature>
<dbReference type="Gene3D" id="3.50.50.60">
    <property type="entry name" value="FAD/NAD(P)-binding domain"/>
    <property type="match status" value="3"/>
</dbReference>
<dbReference type="GO" id="GO:0050660">
    <property type="term" value="F:flavin adenine dinucleotide binding"/>
    <property type="evidence" value="ECO:0007669"/>
    <property type="project" value="InterPro"/>
</dbReference>
<feature type="transmembrane region" description="Helical" evidence="10">
    <location>
        <begin position="1091"/>
        <end position="1116"/>
    </location>
</feature>
<evidence type="ECO:0000259" key="11">
    <source>
        <dbReference type="PROSITE" id="PS00623"/>
    </source>
</evidence>
<feature type="transmembrane region" description="Helical" evidence="10">
    <location>
        <begin position="1680"/>
        <end position="1706"/>
    </location>
</feature>
<feature type="transmembrane region" description="Helical" evidence="10">
    <location>
        <begin position="1238"/>
        <end position="1256"/>
    </location>
</feature>
<dbReference type="GO" id="GO:0016020">
    <property type="term" value="C:membrane"/>
    <property type="evidence" value="ECO:0007669"/>
    <property type="project" value="UniProtKB-SubCell"/>
</dbReference>
<organism evidence="13 14">
    <name type="scientific">Folsomia candida</name>
    <name type="common">Springtail</name>
    <dbReference type="NCBI Taxonomy" id="158441"/>
    <lineage>
        <taxon>Eukaryota</taxon>
        <taxon>Metazoa</taxon>
        <taxon>Ecdysozoa</taxon>
        <taxon>Arthropoda</taxon>
        <taxon>Hexapoda</taxon>
        <taxon>Collembola</taxon>
        <taxon>Entomobryomorpha</taxon>
        <taxon>Isotomoidea</taxon>
        <taxon>Isotomidae</taxon>
        <taxon>Proisotominae</taxon>
        <taxon>Folsomia</taxon>
    </lineage>
</organism>